<dbReference type="CDD" id="cd06223">
    <property type="entry name" value="PRTases_typeI"/>
    <property type="match status" value="1"/>
</dbReference>
<dbReference type="GO" id="GO:0016757">
    <property type="term" value="F:glycosyltransferase activity"/>
    <property type="evidence" value="ECO:0007669"/>
    <property type="project" value="UniProtKB-KW"/>
</dbReference>
<proteinExistence type="predicted"/>
<dbReference type="SUPFAM" id="SSF53271">
    <property type="entry name" value="PRTase-like"/>
    <property type="match status" value="1"/>
</dbReference>
<comment type="caution">
    <text evidence="2">The sequence shown here is derived from an EMBL/GenBank/DDBJ whole genome shotgun (WGS) entry which is preliminary data.</text>
</comment>
<evidence type="ECO:0000259" key="1">
    <source>
        <dbReference type="Pfam" id="PF00156"/>
    </source>
</evidence>
<evidence type="ECO:0000313" key="2">
    <source>
        <dbReference type="EMBL" id="KKU03866.1"/>
    </source>
</evidence>
<evidence type="ECO:0000313" key="3">
    <source>
        <dbReference type="Proteomes" id="UP000034696"/>
    </source>
</evidence>
<dbReference type="Proteomes" id="UP000034696">
    <property type="component" value="Unassembled WGS sequence"/>
</dbReference>
<dbReference type="AlphaFoldDB" id="A0A0G1M6I8"/>
<reference evidence="2 3" key="1">
    <citation type="journal article" date="2015" name="Nature">
        <title>rRNA introns, odd ribosomes, and small enigmatic genomes across a large radiation of phyla.</title>
        <authorList>
            <person name="Brown C.T."/>
            <person name="Hug L.A."/>
            <person name="Thomas B.C."/>
            <person name="Sharon I."/>
            <person name="Castelle C.J."/>
            <person name="Singh A."/>
            <person name="Wilkins M.J."/>
            <person name="Williams K.H."/>
            <person name="Banfield J.F."/>
        </authorList>
    </citation>
    <scope>NUCLEOTIDE SEQUENCE [LARGE SCALE GENOMIC DNA]</scope>
</reference>
<dbReference type="InterPro" id="IPR000836">
    <property type="entry name" value="PRTase_dom"/>
</dbReference>
<organism evidence="2 3">
    <name type="scientific">Candidatus Giovannonibacteria bacterium GW2011_GWA2_45_21</name>
    <dbReference type="NCBI Taxonomy" id="1618649"/>
    <lineage>
        <taxon>Bacteria</taxon>
        <taxon>Candidatus Giovannoniibacteriota</taxon>
    </lineage>
</organism>
<dbReference type="InterPro" id="IPR029057">
    <property type="entry name" value="PRTase-like"/>
</dbReference>
<keyword evidence="2" id="KW-0328">Glycosyltransferase</keyword>
<dbReference type="Gene3D" id="3.40.50.2020">
    <property type="match status" value="1"/>
</dbReference>
<sequence length="253" mass="27560">MVIMFTPERTRELFAKSSAIIEGHFVGTNGKHFSVYVAKDRATRLTSVTSELCQGIAERFAGNDIDAVVAPAKGGLPLSQWTAHHLTRLRPDRPEVLALYSEHEDKVLVEVKKGDRPIIVELAFDHTIKIKEGEMIFLRRPTFVLKRGFEKDVRGKRVLEVEDILTTGGSAARTAQAIVEAGGILVGLGVLANGGGVTAFNVGVDRLEALMDIGQKLFSEEECARIGLCAQGTPVNTEFGHGAAFLARKTHNR</sequence>
<name>A0A0G1M6I8_9BACT</name>
<gene>
    <name evidence="2" type="ORF">UX06_C0032G0006</name>
</gene>
<accession>A0A0G1M6I8</accession>
<dbReference type="Pfam" id="PF00156">
    <property type="entry name" value="Pribosyltran"/>
    <property type="match status" value="1"/>
</dbReference>
<feature type="domain" description="Phosphoribosyltransferase" evidence="1">
    <location>
        <begin position="52"/>
        <end position="194"/>
    </location>
</feature>
<protein>
    <submittedName>
        <fullName evidence="2">Orotate phosphoribosyltransferase</fullName>
    </submittedName>
</protein>
<keyword evidence="2" id="KW-0808">Transferase</keyword>
<dbReference type="EMBL" id="LCKT01000032">
    <property type="protein sequence ID" value="KKU03866.1"/>
    <property type="molecule type" value="Genomic_DNA"/>
</dbReference>